<sequence length="90" mass="10114">MSRRIKRISTSFSTSTQILAHDLASLPGRQHPPTQQQPYSVAPYLKSVGTASVSSAQVWPQVKLKLRPDSVEMHWQIFSCLGHCEGFHPR</sequence>
<organism evidence="1 2">
    <name type="scientific">Penicillium digitatum (strain Pd1 / CECT 20795)</name>
    <name type="common">Green mold</name>
    <dbReference type="NCBI Taxonomy" id="1170230"/>
    <lineage>
        <taxon>Eukaryota</taxon>
        <taxon>Fungi</taxon>
        <taxon>Dikarya</taxon>
        <taxon>Ascomycota</taxon>
        <taxon>Pezizomycotina</taxon>
        <taxon>Eurotiomycetes</taxon>
        <taxon>Eurotiomycetidae</taxon>
        <taxon>Eurotiales</taxon>
        <taxon>Aspergillaceae</taxon>
        <taxon>Penicillium</taxon>
    </lineage>
</organism>
<dbReference type="AlphaFoldDB" id="K9GMU2"/>
<protein>
    <submittedName>
        <fullName evidence="1">Uncharacterized protein</fullName>
    </submittedName>
</protein>
<accession>K9GMU2</accession>
<dbReference type="VEuPathDB" id="FungiDB:PDIP_38160"/>
<evidence type="ECO:0000313" key="2">
    <source>
        <dbReference type="Proteomes" id="UP000009886"/>
    </source>
</evidence>
<comment type="caution">
    <text evidence="1">The sequence shown here is derived from an EMBL/GenBank/DDBJ whole genome shotgun (WGS) entry which is preliminary data.</text>
</comment>
<dbReference type="HOGENOM" id="CLU_2441548_0_0_1"/>
<proteinExistence type="predicted"/>
<gene>
    <name evidence="1" type="ORF">PDIP_38160</name>
</gene>
<dbReference type="EMBL" id="AKCU01000260">
    <property type="protein sequence ID" value="EKV16028.1"/>
    <property type="molecule type" value="Genomic_DNA"/>
</dbReference>
<evidence type="ECO:0000313" key="1">
    <source>
        <dbReference type="EMBL" id="EKV16028.1"/>
    </source>
</evidence>
<name>K9GMU2_PEND1</name>
<dbReference type="KEGG" id="pdp:PDIP_38160"/>
<dbReference type="Proteomes" id="UP000009886">
    <property type="component" value="Unassembled WGS sequence"/>
</dbReference>
<reference evidence="2" key="1">
    <citation type="journal article" date="2012" name="BMC Genomics">
        <title>Genome sequence of the necrotrophic fungus Penicillium digitatum, the main postharvest pathogen of citrus.</title>
        <authorList>
            <person name="Marcet-Houben M."/>
            <person name="Ballester A.-R."/>
            <person name="de la Fuente B."/>
            <person name="Harries E."/>
            <person name="Marcos J.F."/>
            <person name="Gonzalez-Candelas L."/>
            <person name="Gabaldon T."/>
        </authorList>
    </citation>
    <scope>NUCLEOTIDE SEQUENCE [LARGE SCALE GENOMIC DNA]</scope>
    <source>
        <strain evidence="2">Pd1 / CECT 20795</strain>
    </source>
</reference>